<comment type="caution">
    <text evidence="1">The sequence shown here is derived from an EMBL/GenBank/DDBJ whole genome shotgun (WGS) entry which is preliminary data.</text>
</comment>
<reference evidence="1 2" key="2">
    <citation type="journal article" date="2019" name="G3 (Bethesda)">
        <title>Hybrid Assembly of the Genome of the Entomopathogenic Nematode Steinernema carpocapsae Identifies the X-Chromosome.</title>
        <authorList>
            <person name="Serra L."/>
            <person name="Macchietto M."/>
            <person name="Macias-Munoz A."/>
            <person name="McGill C.J."/>
            <person name="Rodriguez I.M."/>
            <person name="Rodriguez B."/>
            <person name="Murad R."/>
            <person name="Mortazavi A."/>
        </authorList>
    </citation>
    <scope>NUCLEOTIDE SEQUENCE [LARGE SCALE GENOMIC DNA]</scope>
    <source>
        <strain evidence="1 2">ALL</strain>
    </source>
</reference>
<sequence>MKQGQASNASVFSFRFGPRNNPWDESFPSNESDTKIEVRVLPRTAVNGTRRTFWLGPEMCETTATTSSAEFPAFPNELSFAPIRCVTRNINCFLFSHV</sequence>
<keyword evidence="2" id="KW-1185">Reference proteome</keyword>
<evidence type="ECO:0000313" key="1">
    <source>
        <dbReference type="EMBL" id="TKR64719.1"/>
    </source>
</evidence>
<protein>
    <submittedName>
        <fullName evidence="1">Uncharacterized protein</fullName>
    </submittedName>
</protein>
<organism evidence="1 2">
    <name type="scientific">Steinernema carpocapsae</name>
    <name type="common">Entomopathogenic nematode</name>
    <dbReference type="NCBI Taxonomy" id="34508"/>
    <lineage>
        <taxon>Eukaryota</taxon>
        <taxon>Metazoa</taxon>
        <taxon>Ecdysozoa</taxon>
        <taxon>Nematoda</taxon>
        <taxon>Chromadorea</taxon>
        <taxon>Rhabditida</taxon>
        <taxon>Tylenchina</taxon>
        <taxon>Panagrolaimomorpha</taxon>
        <taxon>Strongyloidoidea</taxon>
        <taxon>Steinernematidae</taxon>
        <taxon>Steinernema</taxon>
    </lineage>
</organism>
<proteinExistence type="predicted"/>
<gene>
    <name evidence="1" type="ORF">L596_025209</name>
</gene>
<name>A0A4U5M745_STECR</name>
<dbReference type="EMBL" id="AZBU02000009">
    <property type="protein sequence ID" value="TKR64719.1"/>
    <property type="molecule type" value="Genomic_DNA"/>
</dbReference>
<reference evidence="1 2" key="1">
    <citation type="journal article" date="2015" name="Genome Biol.">
        <title>Comparative genomics of Steinernema reveals deeply conserved gene regulatory networks.</title>
        <authorList>
            <person name="Dillman A.R."/>
            <person name="Macchietto M."/>
            <person name="Porter C.F."/>
            <person name="Rogers A."/>
            <person name="Williams B."/>
            <person name="Antoshechkin I."/>
            <person name="Lee M.M."/>
            <person name="Goodwin Z."/>
            <person name="Lu X."/>
            <person name="Lewis E.E."/>
            <person name="Goodrich-Blair H."/>
            <person name="Stock S.P."/>
            <person name="Adams B.J."/>
            <person name="Sternberg P.W."/>
            <person name="Mortazavi A."/>
        </authorList>
    </citation>
    <scope>NUCLEOTIDE SEQUENCE [LARGE SCALE GENOMIC DNA]</scope>
    <source>
        <strain evidence="1 2">ALL</strain>
    </source>
</reference>
<dbReference type="AlphaFoldDB" id="A0A4U5M745"/>
<accession>A0A4U5M745</accession>
<dbReference type="Proteomes" id="UP000298663">
    <property type="component" value="Unassembled WGS sequence"/>
</dbReference>
<evidence type="ECO:0000313" key="2">
    <source>
        <dbReference type="Proteomes" id="UP000298663"/>
    </source>
</evidence>